<keyword evidence="6" id="KW-1185">Reference proteome</keyword>
<dbReference type="InterPro" id="IPR013094">
    <property type="entry name" value="AB_hydrolase_3"/>
</dbReference>
<dbReference type="KEGG" id="dni:HX89_01160"/>
<evidence type="ECO:0000256" key="1">
    <source>
        <dbReference type="ARBA" id="ARBA00010515"/>
    </source>
</evidence>
<dbReference type="SUPFAM" id="SSF53474">
    <property type="entry name" value="alpha/beta-Hydrolases"/>
    <property type="match status" value="1"/>
</dbReference>
<accession>A0A075JF28</accession>
<organism evidence="5 6">
    <name type="scientific">Dermacoccus nishinomiyaensis</name>
    <dbReference type="NCBI Taxonomy" id="1274"/>
    <lineage>
        <taxon>Bacteria</taxon>
        <taxon>Bacillati</taxon>
        <taxon>Actinomycetota</taxon>
        <taxon>Actinomycetes</taxon>
        <taxon>Micrococcales</taxon>
        <taxon>Dermacoccaceae</taxon>
        <taxon>Dermacoccus</taxon>
    </lineage>
</organism>
<dbReference type="Pfam" id="PF07859">
    <property type="entry name" value="Abhydrolase_3"/>
    <property type="match status" value="1"/>
</dbReference>
<keyword evidence="2 5" id="KW-0378">Hydrolase</keyword>
<evidence type="ECO:0000313" key="6">
    <source>
        <dbReference type="Proteomes" id="UP000027986"/>
    </source>
</evidence>
<gene>
    <name evidence="5" type="ORF">HX89_01160</name>
</gene>
<comment type="similarity">
    <text evidence="1">Belongs to the 'GDXG' lipolytic enzyme family.</text>
</comment>
<reference evidence="5 6" key="1">
    <citation type="submission" date="2014-07" db="EMBL/GenBank/DDBJ databases">
        <title>Genome Sequencing of Dermacoccus nishinomiyaensis.</title>
        <authorList>
            <person name="Hong K.W."/>
            <person name="Chan K.G."/>
        </authorList>
    </citation>
    <scope>NUCLEOTIDE SEQUENCE [LARGE SCALE GENOMIC DNA]</scope>
    <source>
        <strain evidence="5 6">M25</strain>
    </source>
</reference>
<name>A0A075JF28_9MICO</name>
<evidence type="ECO:0000256" key="2">
    <source>
        <dbReference type="ARBA" id="ARBA00022801"/>
    </source>
</evidence>
<dbReference type="GO" id="GO:0016787">
    <property type="term" value="F:hydrolase activity"/>
    <property type="evidence" value="ECO:0007669"/>
    <property type="project" value="UniProtKB-KW"/>
</dbReference>
<dbReference type="PANTHER" id="PTHR48081:SF8">
    <property type="entry name" value="ALPHA_BETA HYDROLASE FOLD-3 DOMAIN-CONTAINING PROTEIN-RELATED"/>
    <property type="match status" value="1"/>
</dbReference>
<dbReference type="PANTHER" id="PTHR48081">
    <property type="entry name" value="AB HYDROLASE SUPERFAMILY PROTEIN C4A8.06C"/>
    <property type="match status" value="1"/>
</dbReference>
<dbReference type="InterPro" id="IPR029058">
    <property type="entry name" value="AB_hydrolase_fold"/>
</dbReference>
<feature type="compositionally biased region" description="Basic and acidic residues" evidence="3">
    <location>
        <begin position="1"/>
        <end position="13"/>
    </location>
</feature>
<sequence length="433" mass="45940">MTRSVDARRHSEDVTPGNAPFLPSVADRAQRRAFEALLALPRAVRHRAAGQPHIVDGGALDPDITVGLKVLGRIGGKELDERSVADARHALAAESWLFAGELADVANVEDVVLDGSSYGAGDIPARLYRPHPSPVTVVGKHARVVDPDAGEVGTSEAGAEEAGAAVAARTDAPNVDNREPRADPLPLLVYFHGGGWVLGSHHTHDAVARALCAGGEVAVLNVDYRLAPEHVFPAAVDDAVAAFRWAHAHADALGIDPNRIAVGGDSAGGNLAAVVAQECARVGGPQPAWQMLFVPVTDLTLPRSRSYELFSEGYFLTRANMDWYEANYLGGGTLPDDVDAMRRDPRVSPLLADDLQQLAERGLAPAYVAVAGFDPLRDEGIAYARKLSDAGVATTLRVHTDAVHPFINILATDLGRRCMAEAVGTLRMALHVR</sequence>
<dbReference type="InterPro" id="IPR002168">
    <property type="entry name" value="Lipase_GDXG_HIS_AS"/>
</dbReference>
<feature type="domain" description="Alpha/beta hydrolase fold-3" evidence="4">
    <location>
        <begin position="188"/>
        <end position="407"/>
    </location>
</feature>
<dbReference type="PROSITE" id="PS01173">
    <property type="entry name" value="LIPASE_GDXG_HIS"/>
    <property type="match status" value="1"/>
</dbReference>
<feature type="region of interest" description="Disordered" evidence="3">
    <location>
        <begin position="150"/>
        <end position="178"/>
    </location>
</feature>
<feature type="region of interest" description="Disordered" evidence="3">
    <location>
        <begin position="1"/>
        <end position="22"/>
    </location>
</feature>
<dbReference type="Gene3D" id="3.40.50.1820">
    <property type="entry name" value="alpha/beta hydrolase"/>
    <property type="match status" value="1"/>
</dbReference>
<evidence type="ECO:0000256" key="3">
    <source>
        <dbReference type="SAM" id="MobiDB-lite"/>
    </source>
</evidence>
<dbReference type="Proteomes" id="UP000027986">
    <property type="component" value="Chromosome"/>
</dbReference>
<evidence type="ECO:0000313" key="5">
    <source>
        <dbReference type="EMBL" id="AIF39827.1"/>
    </source>
</evidence>
<evidence type="ECO:0000259" key="4">
    <source>
        <dbReference type="Pfam" id="PF07859"/>
    </source>
</evidence>
<dbReference type="eggNOG" id="COG0657">
    <property type="taxonomic scope" value="Bacteria"/>
</dbReference>
<dbReference type="InterPro" id="IPR050300">
    <property type="entry name" value="GDXG_lipolytic_enzyme"/>
</dbReference>
<dbReference type="EMBL" id="CP008889">
    <property type="protein sequence ID" value="AIF39827.1"/>
    <property type="molecule type" value="Genomic_DNA"/>
</dbReference>
<proteinExistence type="inferred from homology"/>
<dbReference type="HOGENOM" id="CLU_012494_6_4_11"/>
<protein>
    <submittedName>
        <fullName evidence="5">Alpha/beta hydrolase</fullName>
    </submittedName>
</protein>
<dbReference type="OrthoDB" id="9803828at2"/>
<feature type="compositionally biased region" description="Low complexity" evidence="3">
    <location>
        <begin position="150"/>
        <end position="168"/>
    </location>
</feature>
<dbReference type="AlphaFoldDB" id="A0A075JF28"/>